<evidence type="ECO:0000313" key="2">
    <source>
        <dbReference type="EMBL" id="KGN59199.1"/>
    </source>
</evidence>
<feature type="compositionally biased region" description="Acidic residues" evidence="1">
    <location>
        <begin position="140"/>
        <end position="161"/>
    </location>
</feature>
<name>A0A0A0LE53_CUCSA</name>
<feature type="compositionally biased region" description="Acidic residues" evidence="1">
    <location>
        <begin position="107"/>
        <end position="117"/>
    </location>
</feature>
<proteinExistence type="predicted"/>
<reference evidence="2 3" key="2">
    <citation type="journal article" date="2009" name="PLoS ONE">
        <title>An integrated genetic and cytogenetic map of the cucumber genome.</title>
        <authorList>
            <person name="Ren Y."/>
            <person name="Zhang Z."/>
            <person name="Liu J."/>
            <person name="Staub J.E."/>
            <person name="Han Y."/>
            <person name="Cheng Z."/>
            <person name="Li X."/>
            <person name="Lu J."/>
            <person name="Miao H."/>
            <person name="Kang H."/>
            <person name="Xie B."/>
            <person name="Gu X."/>
            <person name="Wang X."/>
            <person name="Du Y."/>
            <person name="Jin W."/>
            <person name="Huang S."/>
        </authorList>
    </citation>
    <scope>NUCLEOTIDE SEQUENCE [LARGE SCALE GENOMIC DNA]</scope>
    <source>
        <strain evidence="3">cv. 9930</strain>
    </source>
</reference>
<accession>A0A0A0LE53</accession>
<gene>
    <name evidence="2" type="ORF">Csa_3G780520</name>
</gene>
<protein>
    <submittedName>
        <fullName evidence="2">Uncharacterized protein</fullName>
    </submittedName>
</protein>
<dbReference type="Proteomes" id="UP000029981">
    <property type="component" value="Chromosome 3"/>
</dbReference>
<reference evidence="2 3" key="4">
    <citation type="journal article" date="2011" name="BMC Genomics">
        <title>RNA-Seq improves annotation of protein-coding genes in the cucumber genome.</title>
        <authorList>
            <person name="Li Z."/>
            <person name="Zhang Z."/>
            <person name="Yan P."/>
            <person name="Huang S."/>
            <person name="Fei Z."/>
            <person name="Lin K."/>
        </authorList>
    </citation>
    <scope>NUCLEOTIDE SEQUENCE [LARGE SCALE GENOMIC DNA]</scope>
    <source>
        <strain evidence="3">cv. 9930</strain>
    </source>
</reference>
<keyword evidence="3" id="KW-1185">Reference proteome</keyword>
<dbReference type="EMBL" id="CM002924">
    <property type="protein sequence ID" value="KGN59199.1"/>
    <property type="molecule type" value="Genomic_DNA"/>
</dbReference>
<organism evidence="2 3">
    <name type="scientific">Cucumis sativus</name>
    <name type="common">Cucumber</name>
    <dbReference type="NCBI Taxonomy" id="3659"/>
    <lineage>
        <taxon>Eukaryota</taxon>
        <taxon>Viridiplantae</taxon>
        <taxon>Streptophyta</taxon>
        <taxon>Embryophyta</taxon>
        <taxon>Tracheophyta</taxon>
        <taxon>Spermatophyta</taxon>
        <taxon>Magnoliopsida</taxon>
        <taxon>eudicotyledons</taxon>
        <taxon>Gunneridae</taxon>
        <taxon>Pentapetalae</taxon>
        <taxon>rosids</taxon>
        <taxon>fabids</taxon>
        <taxon>Cucurbitales</taxon>
        <taxon>Cucurbitaceae</taxon>
        <taxon>Benincaseae</taxon>
        <taxon>Cucumis</taxon>
    </lineage>
</organism>
<reference evidence="2 3" key="1">
    <citation type="journal article" date="2009" name="Nat. Genet.">
        <title>The genome of the cucumber, Cucumis sativus L.</title>
        <authorList>
            <person name="Huang S."/>
            <person name="Li R."/>
            <person name="Zhang Z."/>
            <person name="Li L."/>
            <person name="Gu X."/>
            <person name="Fan W."/>
            <person name="Lucas W.J."/>
            <person name="Wang X."/>
            <person name="Xie B."/>
            <person name="Ni P."/>
            <person name="Ren Y."/>
            <person name="Zhu H."/>
            <person name="Li J."/>
            <person name="Lin K."/>
            <person name="Jin W."/>
            <person name="Fei Z."/>
            <person name="Li G."/>
            <person name="Staub J."/>
            <person name="Kilian A."/>
            <person name="van der Vossen E.A."/>
            <person name="Wu Y."/>
            <person name="Guo J."/>
            <person name="He J."/>
            <person name="Jia Z."/>
            <person name="Ren Y."/>
            <person name="Tian G."/>
            <person name="Lu Y."/>
            <person name="Ruan J."/>
            <person name="Qian W."/>
            <person name="Wang M."/>
            <person name="Huang Q."/>
            <person name="Li B."/>
            <person name="Xuan Z."/>
            <person name="Cao J."/>
            <person name="Asan"/>
            <person name="Wu Z."/>
            <person name="Zhang J."/>
            <person name="Cai Q."/>
            <person name="Bai Y."/>
            <person name="Zhao B."/>
            <person name="Han Y."/>
            <person name="Li Y."/>
            <person name="Li X."/>
            <person name="Wang S."/>
            <person name="Shi Q."/>
            <person name="Liu S."/>
            <person name="Cho W.K."/>
            <person name="Kim J.Y."/>
            <person name="Xu Y."/>
            <person name="Heller-Uszynska K."/>
            <person name="Miao H."/>
            <person name="Cheng Z."/>
            <person name="Zhang S."/>
            <person name="Wu J."/>
            <person name="Yang Y."/>
            <person name="Kang H."/>
            <person name="Li M."/>
            <person name="Liang H."/>
            <person name="Ren X."/>
            <person name="Shi Z."/>
            <person name="Wen M."/>
            <person name="Jian M."/>
            <person name="Yang H."/>
            <person name="Zhang G."/>
            <person name="Yang Z."/>
            <person name="Chen R."/>
            <person name="Liu S."/>
            <person name="Li J."/>
            <person name="Ma L."/>
            <person name="Liu H."/>
            <person name="Zhou Y."/>
            <person name="Zhao J."/>
            <person name="Fang X."/>
            <person name="Li G."/>
            <person name="Fang L."/>
            <person name="Li Y."/>
            <person name="Liu D."/>
            <person name="Zheng H."/>
            <person name="Zhang Y."/>
            <person name="Qin N."/>
            <person name="Li Z."/>
            <person name="Yang G."/>
            <person name="Yang S."/>
            <person name="Bolund L."/>
            <person name="Kristiansen K."/>
            <person name="Zheng H."/>
            <person name="Li S."/>
            <person name="Zhang X."/>
            <person name="Yang H."/>
            <person name="Wang J."/>
            <person name="Sun R."/>
            <person name="Zhang B."/>
            <person name="Jiang S."/>
            <person name="Wang J."/>
            <person name="Du Y."/>
            <person name="Li S."/>
        </authorList>
    </citation>
    <scope>NUCLEOTIDE SEQUENCE [LARGE SCALE GENOMIC DNA]</scope>
    <source>
        <strain evidence="3">cv. 9930</strain>
    </source>
</reference>
<sequence length="161" mass="16994">MKQNLRVELVPPSDEASDLPSNLAVNFDQEHQCSGVPVLIQLRTDEGRDRHGGAGDERGPYVDVLMALVETRDDGPESDLLVSVDGVDVEFVVVDSDSAVWVAGGNSEEEIGGEEAGDGGVEGVDGDVLKEESGFGGTEDGPDDEDGEEDEEDEDADDCAD</sequence>
<dbReference type="Gramene" id="KGN59199">
    <property type="protein sequence ID" value="KGN59199"/>
    <property type="gene ID" value="Csa_3G780520"/>
</dbReference>
<feature type="region of interest" description="Disordered" evidence="1">
    <location>
        <begin position="103"/>
        <end position="161"/>
    </location>
</feature>
<dbReference type="AlphaFoldDB" id="A0A0A0LE53"/>
<reference evidence="2 3" key="3">
    <citation type="journal article" date="2010" name="BMC Genomics">
        <title>Transcriptome sequencing and comparative analysis of cucumber flowers with different sex types.</title>
        <authorList>
            <person name="Guo S."/>
            <person name="Zheng Y."/>
            <person name="Joung J.G."/>
            <person name="Liu S."/>
            <person name="Zhang Z."/>
            <person name="Crasta O.R."/>
            <person name="Sobral B.W."/>
            <person name="Xu Y."/>
            <person name="Huang S."/>
            <person name="Fei Z."/>
        </authorList>
    </citation>
    <scope>NUCLEOTIDE SEQUENCE [LARGE SCALE GENOMIC DNA]</scope>
    <source>
        <strain evidence="3">cv. 9930</strain>
    </source>
</reference>
<evidence type="ECO:0000313" key="3">
    <source>
        <dbReference type="Proteomes" id="UP000029981"/>
    </source>
</evidence>
<evidence type="ECO:0000256" key="1">
    <source>
        <dbReference type="SAM" id="MobiDB-lite"/>
    </source>
</evidence>